<sequence>MNKTHNLDIHMYSLQDLLSLFELTYDIDVESLKRAKKKVLMTHPDKSGLDAKYFLFYKKAFELIVQFYNNQHKDQQNNSQVYDANKHNSLDETNTKQVTKTLDKMGSGVFQEKFNQLFEENMTNKPDPNKNQWFTNTDSSYEIKEQVNSKNMKQVFDNIKQQQNSIVKYNGVKTMTSNSSANSIYENEDDYISTDPFSKLKFDDLRKVHKDETVLTVSEDDYQKVPKYNSVDQFVRVRGNQSLNPMEKQEAERQLQQENAVYKQQMMQKEYDAKLKSMEYEKKNKSVLSNFLRLTNK</sequence>
<name>A0A6C0F9I5_9ZZZZ</name>
<protein>
    <recommendedName>
        <fullName evidence="2">J domain-containing protein</fullName>
    </recommendedName>
</protein>
<accession>A0A6C0F9I5</accession>
<dbReference type="AlphaFoldDB" id="A0A6C0F9I5"/>
<evidence type="ECO:0008006" key="2">
    <source>
        <dbReference type="Google" id="ProtNLM"/>
    </source>
</evidence>
<reference evidence="1" key="1">
    <citation type="journal article" date="2020" name="Nature">
        <title>Giant virus diversity and host interactions through global metagenomics.</title>
        <authorList>
            <person name="Schulz F."/>
            <person name="Roux S."/>
            <person name="Paez-Espino D."/>
            <person name="Jungbluth S."/>
            <person name="Walsh D.A."/>
            <person name="Denef V.J."/>
            <person name="McMahon K.D."/>
            <person name="Konstantinidis K.T."/>
            <person name="Eloe-Fadrosh E.A."/>
            <person name="Kyrpides N.C."/>
            <person name="Woyke T."/>
        </authorList>
    </citation>
    <scope>NUCLEOTIDE SEQUENCE</scope>
    <source>
        <strain evidence="1">GVMAG-S-ERX556049-19</strain>
    </source>
</reference>
<organism evidence="1">
    <name type="scientific">viral metagenome</name>
    <dbReference type="NCBI Taxonomy" id="1070528"/>
    <lineage>
        <taxon>unclassified sequences</taxon>
        <taxon>metagenomes</taxon>
        <taxon>organismal metagenomes</taxon>
    </lineage>
</organism>
<evidence type="ECO:0000313" key="1">
    <source>
        <dbReference type="EMBL" id="QHT37862.1"/>
    </source>
</evidence>
<dbReference type="EMBL" id="MN738821">
    <property type="protein sequence ID" value="QHT37862.1"/>
    <property type="molecule type" value="Genomic_DNA"/>
</dbReference>
<proteinExistence type="predicted"/>